<comment type="caution">
    <text evidence="9">The sequence shown here is derived from an EMBL/GenBank/DDBJ whole genome shotgun (WGS) entry which is preliminary data.</text>
</comment>
<feature type="transmembrane region" description="Helical" evidence="7">
    <location>
        <begin position="204"/>
        <end position="229"/>
    </location>
</feature>
<keyword evidence="2 7" id="KW-0813">Transport</keyword>
<dbReference type="Gene3D" id="1.10.3720.10">
    <property type="entry name" value="MetI-like"/>
    <property type="match status" value="1"/>
</dbReference>
<evidence type="ECO:0000256" key="5">
    <source>
        <dbReference type="ARBA" id="ARBA00022989"/>
    </source>
</evidence>
<dbReference type="InterPro" id="IPR035906">
    <property type="entry name" value="MetI-like_sf"/>
</dbReference>
<dbReference type="PANTHER" id="PTHR43386">
    <property type="entry name" value="OLIGOPEPTIDE TRANSPORT SYSTEM PERMEASE PROTEIN APPC"/>
    <property type="match status" value="1"/>
</dbReference>
<evidence type="ECO:0000256" key="6">
    <source>
        <dbReference type="ARBA" id="ARBA00023136"/>
    </source>
</evidence>
<protein>
    <submittedName>
        <fullName evidence="9">ABC transporter permease</fullName>
    </submittedName>
</protein>
<keyword evidence="4 7" id="KW-0812">Transmembrane</keyword>
<reference evidence="10" key="1">
    <citation type="journal article" date="2019" name="Int. J. Syst. Evol. Microbiol.">
        <title>The Global Catalogue of Microorganisms (GCM) 10K type strain sequencing project: providing services to taxonomists for standard genome sequencing and annotation.</title>
        <authorList>
            <consortium name="The Broad Institute Genomics Platform"/>
            <consortium name="The Broad Institute Genome Sequencing Center for Infectious Disease"/>
            <person name="Wu L."/>
            <person name="Ma J."/>
        </authorList>
    </citation>
    <scope>NUCLEOTIDE SEQUENCE [LARGE SCALE GENOMIC DNA]</scope>
    <source>
        <strain evidence="10">JCM 18956</strain>
    </source>
</reference>
<keyword evidence="10" id="KW-1185">Reference proteome</keyword>
<dbReference type="PROSITE" id="PS50928">
    <property type="entry name" value="ABC_TM1"/>
    <property type="match status" value="1"/>
</dbReference>
<evidence type="ECO:0000256" key="3">
    <source>
        <dbReference type="ARBA" id="ARBA00022475"/>
    </source>
</evidence>
<evidence type="ECO:0000313" key="9">
    <source>
        <dbReference type="EMBL" id="GAA4667199.1"/>
    </source>
</evidence>
<gene>
    <name evidence="9" type="ORF">GCM10025780_06610</name>
</gene>
<sequence length="285" mass="29832">MTATALLPGLLRSTRRRSVSPTLVLAWVVVAVVILWAIAPGLFTHYSATSGVPQDRLLPPDAQHWFGTDQLGRDQYSRVVHGSIHSLSGAVVAVAVGFVAGSLLGLLAGSLGGLVDIVIGRVVDVLLSVPGLLLSLTVIILLGFGTVHAAIAVGLTSIASFTRLTRSEVVGVRRSDYVEAAFGSGGRRWSVLFRHVLPNSLGPVLALVALQIGTAIIAISTLGFLGYGAPPPTPEWGLLIADGRNYVATSWWLTTYPGIVVVVVVLAANRIGQSLGRRGRQGGSR</sequence>
<keyword evidence="5 7" id="KW-1133">Transmembrane helix</keyword>
<feature type="transmembrane region" description="Helical" evidence="7">
    <location>
        <begin position="87"/>
        <end position="112"/>
    </location>
</feature>
<dbReference type="Proteomes" id="UP001501295">
    <property type="component" value="Unassembled WGS sequence"/>
</dbReference>
<feature type="transmembrane region" description="Helical" evidence="7">
    <location>
        <begin position="132"/>
        <end position="156"/>
    </location>
</feature>
<evidence type="ECO:0000256" key="2">
    <source>
        <dbReference type="ARBA" id="ARBA00022448"/>
    </source>
</evidence>
<keyword evidence="3" id="KW-1003">Cell membrane</keyword>
<comment type="subcellular location">
    <subcellularLocation>
        <location evidence="1 7">Cell membrane</location>
        <topology evidence="1 7">Multi-pass membrane protein</topology>
    </subcellularLocation>
</comment>
<dbReference type="Pfam" id="PF00528">
    <property type="entry name" value="BPD_transp_1"/>
    <property type="match status" value="1"/>
</dbReference>
<evidence type="ECO:0000259" key="8">
    <source>
        <dbReference type="PROSITE" id="PS50928"/>
    </source>
</evidence>
<name>A0ABP8VLZ0_9MICO</name>
<dbReference type="InterPro" id="IPR000515">
    <property type="entry name" value="MetI-like"/>
</dbReference>
<feature type="transmembrane region" description="Helical" evidence="7">
    <location>
        <begin position="249"/>
        <end position="268"/>
    </location>
</feature>
<evidence type="ECO:0000256" key="7">
    <source>
        <dbReference type="RuleBase" id="RU363032"/>
    </source>
</evidence>
<accession>A0ABP8VLZ0</accession>
<dbReference type="PANTHER" id="PTHR43386:SF1">
    <property type="entry name" value="D,D-DIPEPTIDE TRANSPORT SYSTEM PERMEASE PROTEIN DDPC-RELATED"/>
    <property type="match status" value="1"/>
</dbReference>
<feature type="transmembrane region" description="Helical" evidence="7">
    <location>
        <begin position="26"/>
        <end position="46"/>
    </location>
</feature>
<organism evidence="9 10">
    <name type="scientific">Frondihabitans cladoniiphilus</name>
    <dbReference type="NCBI Taxonomy" id="715785"/>
    <lineage>
        <taxon>Bacteria</taxon>
        <taxon>Bacillati</taxon>
        <taxon>Actinomycetota</taxon>
        <taxon>Actinomycetes</taxon>
        <taxon>Micrococcales</taxon>
        <taxon>Microbacteriaceae</taxon>
        <taxon>Frondihabitans</taxon>
    </lineage>
</organism>
<evidence type="ECO:0000256" key="4">
    <source>
        <dbReference type="ARBA" id="ARBA00022692"/>
    </source>
</evidence>
<evidence type="ECO:0000256" key="1">
    <source>
        <dbReference type="ARBA" id="ARBA00004651"/>
    </source>
</evidence>
<dbReference type="CDD" id="cd06261">
    <property type="entry name" value="TM_PBP2"/>
    <property type="match status" value="1"/>
</dbReference>
<dbReference type="EMBL" id="BAABLM010000001">
    <property type="protein sequence ID" value="GAA4667199.1"/>
    <property type="molecule type" value="Genomic_DNA"/>
</dbReference>
<proteinExistence type="inferred from homology"/>
<dbReference type="InterPro" id="IPR050366">
    <property type="entry name" value="BP-dependent_transpt_permease"/>
</dbReference>
<keyword evidence="6 7" id="KW-0472">Membrane</keyword>
<evidence type="ECO:0000313" key="10">
    <source>
        <dbReference type="Proteomes" id="UP001501295"/>
    </source>
</evidence>
<dbReference type="RefSeq" id="WP_345373165.1">
    <property type="nucleotide sequence ID" value="NZ_BAABLM010000001.1"/>
</dbReference>
<feature type="domain" description="ABC transmembrane type-1" evidence="8">
    <location>
        <begin position="83"/>
        <end position="272"/>
    </location>
</feature>
<dbReference type="SUPFAM" id="SSF161098">
    <property type="entry name" value="MetI-like"/>
    <property type="match status" value="1"/>
</dbReference>
<comment type="similarity">
    <text evidence="7">Belongs to the binding-protein-dependent transport system permease family.</text>
</comment>